<evidence type="ECO:0000256" key="1">
    <source>
        <dbReference type="SAM" id="MobiDB-lite"/>
    </source>
</evidence>
<dbReference type="EMBL" id="JBFAKC010000001">
    <property type="protein sequence ID" value="MEV0706262.1"/>
    <property type="molecule type" value="Genomic_DNA"/>
</dbReference>
<feature type="region of interest" description="Disordered" evidence="1">
    <location>
        <begin position="460"/>
        <end position="630"/>
    </location>
</feature>
<evidence type="ECO:0000313" key="3">
    <source>
        <dbReference type="Proteomes" id="UP001551695"/>
    </source>
</evidence>
<feature type="compositionally biased region" description="Low complexity" evidence="1">
    <location>
        <begin position="494"/>
        <end position="512"/>
    </location>
</feature>
<name>A0ABV3FLG5_9NOCA</name>
<feature type="region of interest" description="Disordered" evidence="1">
    <location>
        <begin position="44"/>
        <end position="97"/>
    </location>
</feature>
<accession>A0ABV3FLG5</accession>
<comment type="caution">
    <text evidence="2">The sequence shown here is derived from an EMBL/GenBank/DDBJ whole genome shotgun (WGS) entry which is preliminary data.</text>
</comment>
<feature type="compositionally biased region" description="Polar residues" evidence="1">
    <location>
        <begin position="334"/>
        <end position="343"/>
    </location>
</feature>
<reference evidence="2 3" key="1">
    <citation type="submission" date="2024-06" db="EMBL/GenBank/DDBJ databases">
        <title>The Natural Products Discovery Center: Release of the First 8490 Sequenced Strains for Exploring Actinobacteria Biosynthetic Diversity.</title>
        <authorList>
            <person name="Kalkreuter E."/>
            <person name="Kautsar S.A."/>
            <person name="Yang D."/>
            <person name="Bader C.D."/>
            <person name="Teijaro C.N."/>
            <person name="Fluegel L."/>
            <person name="Davis C.M."/>
            <person name="Simpson J.R."/>
            <person name="Lauterbach L."/>
            <person name="Steele A.D."/>
            <person name="Gui C."/>
            <person name="Meng S."/>
            <person name="Li G."/>
            <person name="Viehrig K."/>
            <person name="Ye F."/>
            <person name="Su P."/>
            <person name="Kiefer A.F."/>
            <person name="Nichols A."/>
            <person name="Cepeda A.J."/>
            <person name="Yan W."/>
            <person name="Fan B."/>
            <person name="Jiang Y."/>
            <person name="Adhikari A."/>
            <person name="Zheng C.-J."/>
            <person name="Schuster L."/>
            <person name="Cowan T.M."/>
            <person name="Smanski M.J."/>
            <person name="Chevrette M.G."/>
            <person name="De Carvalho L.P.S."/>
            <person name="Shen B."/>
        </authorList>
    </citation>
    <scope>NUCLEOTIDE SEQUENCE [LARGE SCALE GENOMIC DNA]</scope>
    <source>
        <strain evidence="2 3">NPDC050403</strain>
    </source>
</reference>
<feature type="compositionally biased region" description="Gly residues" evidence="1">
    <location>
        <begin position="565"/>
        <end position="579"/>
    </location>
</feature>
<feature type="compositionally biased region" description="Low complexity" evidence="1">
    <location>
        <begin position="359"/>
        <end position="377"/>
    </location>
</feature>
<protein>
    <submittedName>
        <fullName evidence="2">Uncharacterized protein</fullName>
    </submittedName>
</protein>
<organism evidence="2 3">
    <name type="scientific">Nocardia aurea</name>
    <dbReference type="NCBI Taxonomy" id="2144174"/>
    <lineage>
        <taxon>Bacteria</taxon>
        <taxon>Bacillati</taxon>
        <taxon>Actinomycetota</taxon>
        <taxon>Actinomycetes</taxon>
        <taxon>Mycobacteriales</taxon>
        <taxon>Nocardiaceae</taxon>
        <taxon>Nocardia</taxon>
    </lineage>
</organism>
<sequence length="723" mass="72067">MTRDLPFDGDEVEAADPSGDTAYRVATGAARVARAGAYVTGGALIASSGGAPETPGGQRLDSWSTGWSGNHDPEPDLPSPVVTFPDPEPNSVPVAPHRPSIVSHDETVLAAPSPGAASGDRQAALFGSPEEDTVVGYGTDNFPGAPSFLDADASGYDSDQQSWSSDGSEAAVPDWMAGQGGGAGGPAGPGLGFGLPDTGGFLNPGSDLFDFARHHASAPDRVGELTDTVDDNANPYGFGHSSFNPWSSTTPVDAVDAAELFDGIGDFGVYVGVDAGMSLYTELEIDFGIGPNGAYLTTEMKVEASAELSIKTAAGTNVGEQIDNLSDWLDSKATPGTSRTGQDQHGIGGSANGLGGSTGPASLSSSAVPAPASAVAPAPAPVAPAPVAMSAPAPAPLAVAAPAAVAAPVVATPLQTAIQPDAANSPIANVIAAPTGPSPLTAPAASVPVLFEQAVRPVPTTPVVHTPTDKGADSTYSPPSPVAKVPTTITQTVPSPTLPDRTTTDPDTVTLPGSTITTPPGLGGRPKPDSDHDGHTTAPSVTVTTQPTRPTTQPTTPDDDVTTPGSGGSGAGTATGGAGTTQPSAPTPTRPSAEAPSAEVPSVSLPTQTQPSSPHNIPTQAPLPTADVDVPSVDVPTVQIPTPDLPTPAPATPVKPLPVAPNGRPVSDQLDSSHGYTATQFVPEADHSAVFAAGGLSTGLLPETGLYGDTDAVHGTLDHHTLF</sequence>
<keyword evidence="3" id="KW-1185">Reference proteome</keyword>
<feature type="region of interest" description="Disordered" evidence="1">
    <location>
        <begin position="328"/>
        <end position="381"/>
    </location>
</feature>
<dbReference type="Proteomes" id="UP001551695">
    <property type="component" value="Unassembled WGS sequence"/>
</dbReference>
<gene>
    <name evidence="2" type="ORF">AB0I48_01725</name>
</gene>
<proteinExistence type="predicted"/>
<evidence type="ECO:0000313" key="2">
    <source>
        <dbReference type="EMBL" id="MEV0706262.1"/>
    </source>
</evidence>
<feature type="compositionally biased region" description="Low complexity" evidence="1">
    <location>
        <begin position="539"/>
        <end position="556"/>
    </location>
</feature>
<dbReference type="RefSeq" id="WP_357779392.1">
    <property type="nucleotide sequence ID" value="NZ_JBFAKC010000001.1"/>
</dbReference>
<feature type="compositionally biased region" description="Basic and acidic residues" evidence="1">
    <location>
        <begin position="526"/>
        <end position="535"/>
    </location>
</feature>
<feature type="compositionally biased region" description="Polar residues" evidence="1">
    <location>
        <begin position="604"/>
        <end position="619"/>
    </location>
</feature>
<feature type="compositionally biased region" description="Gly residues" evidence="1">
    <location>
        <begin position="346"/>
        <end position="358"/>
    </location>
</feature>